<keyword evidence="9" id="KW-1185">Reference proteome</keyword>
<keyword evidence="3 5" id="KW-1133">Transmembrane helix</keyword>
<dbReference type="Proteomes" id="UP000681722">
    <property type="component" value="Unassembled WGS sequence"/>
</dbReference>
<feature type="transmembrane region" description="Helical" evidence="5">
    <location>
        <begin position="180"/>
        <end position="202"/>
    </location>
</feature>
<feature type="domain" description="G-protein coupled receptors family 1 profile" evidence="6">
    <location>
        <begin position="61"/>
        <end position="237"/>
    </location>
</feature>
<evidence type="ECO:0000313" key="7">
    <source>
        <dbReference type="EMBL" id="CAF1477521.1"/>
    </source>
</evidence>
<organism evidence="7 9">
    <name type="scientific">Didymodactylos carnosus</name>
    <dbReference type="NCBI Taxonomy" id="1234261"/>
    <lineage>
        <taxon>Eukaryota</taxon>
        <taxon>Metazoa</taxon>
        <taxon>Spiralia</taxon>
        <taxon>Gnathifera</taxon>
        <taxon>Rotifera</taxon>
        <taxon>Eurotatoria</taxon>
        <taxon>Bdelloidea</taxon>
        <taxon>Philodinida</taxon>
        <taxon>Philodinidae</taxon>
        <taxon>Didymodactylos</taxon>
    </lineage>
</organism>
<dbReference type="GO" id="GO:0016020">
    <property type="term" value="C:membrane"/>
    <property type="evidence" value="ECO:0007669"/>
    <property type="project" value="UniProtKB-SubCell"/>
</dbReference>
<protein>
    <recommendedName>
        <fullName evidence="6">G-protein coupled receptors family 1 profile domain-containing protein</fullName>
    </recommendedName>
</protein>
<dbReference type="EMBL" id="CAJOBC010086380">
    <property type="protein sequence ID" value="CAF4343327.1"/>
    <property type="molecule type" value="Genomic_DNA"/>
</dbReference>
<sequence length="255" mass="29514">MLTANSCASALIWGCVLLGVGIFTLQNDIKEIAYQDSLCICRTYFNYASPALFHHSKLLQAIYGYATVVYPHRLFWQSAKCQLSAICLIWIYCWIYPLGFMFSSEMHYIYNVDNQICQLRLRLSFPRIYAVCCVYIIPMSIIMLIYFKLIRYVHGMSNHTTPANTLLRAKRQLKMVQSKVKIITILLILSFPYVLFLLISFFTTPPKYHFRIAYIFIDISMVCVIVVSFQFTDPLKASIMKRIQRSPSTTVPAIT</sequence>
<evidence type="ECO:0000259" key="6">
    <source>
        <dbReference type="PROSITE" id="PS50262"/>
    </source>
</evidence>
<evidence type="ECO:0000256" key="3">
    <source>
        <dbReference type="ARBA" id="ARBA00022989"/>
    </source>
</evidence>
<dbReference type="OrthoDB" id="9999489at2759"/>
<dbReference type="EMBL" id="CAJNOQ010020906">
    <property type="protein sequence ID" value="CAF1477521.1"/>
    <property type="molecule type" value="Genomic_DNA"/>
</dbReference>
<dbReference type="CDD" id="cd00637">
    <property type="entry name" value="7tm_classA_rhodopsin-like"/>
    <property type="match status" value="1"/>
</dbReference>
<comment type="caution">
    <text evidence="7">The sequence shown here is derived from an EMBL/GenBank/DDBJ whole genome shotgun (WGS) entry which is preliminary data.</text>
</comment>
<gene>
    <name evidence="7" type="ORF">GPM918_LOCUS35700</name>
    <name evidence="8" type="ORF">SRO942_LOCUS36420</name>
</gene>
<dbReference type="SUPFAM" id="SSF81321">
    <property type="entry name" value="Family A G protein-coupled receptor-like"/>
    <property type="match status" value="1"/>
</dbReference>
<proteinExistence type="predicted"/>
<evidence type="ECO:0000313" key="9">
    <source>
        <dbReference type="Proteomes" id="UP000663829"/>
    </source>
</evidence>
<accession>A0A815RIF1</accession>
<evidence type="ECO:0000256" key="4">
    <source>
        <dbReference type="ARBA" id="ARBA00023136"/>
    </source>
</evidence>
<feature type="transmembrane region" description="Helical" evidence="5">
    <location>
        <begin position="128"/>
        <end position="147"/>
    </location>
</feature>
<evidence type="ECO:0000256" key="2">
    <source>
        <dbReference type="ARBA" id="ARBA00022692"/>
    </source>
</evidence>
<keyword evidence="4 5" id="KW-0472">Membrane</keyword>
<evidence type="ECO:0000313" key="8">
    <source>
        <dbReference type="EMBL" id="CAF4343327.1"/>
    </source>
</evidence>
<comment type="subcellular location">
    <subcellularLocation>
        <location evidence="1">Membrane</location>
    </subcellularLocation>
</comment>
<feature type="transmembrane region" description="Helical" evidence="5">
    <location>
        <begin position="6"/>
        <end position="25"/>
    </location>
</feature>
<name>A0A815RIF1_9BILA</name>
<dbReference type="Proteomes" id="UP000663829">
    <property type="component" value="Unassembled WGS sequence"/>
</dbReference>
<dbReference type="PROSITE" id="PS50262">
    <property type="entry name" value="G_PROTEIN_RECEP_F1_2"/>
    <property type="match status" value="1"/>
</dbReference>
<evidence type="ECO:0000256" key="5">
    <source>
        <dbReference type="SAM" id="Phobius"/>
    </source>
</evidence>
<dbReference type="Gene3D" id="1.20.1070.10">
    <property type="entry name" value="Rhodopsin 7-helix transmembrane proteins"/>
    <property type="match status" value="1"/>
</dbReference>
<feature type="transmembrane region" description="Helical" evidence="5">
    <location>
        <begin position="83"/>
        <end position="102"/>
    </location>
</feature>
<reference evidence="7" key="1">
    <citation type="submission" date="2021-02" db="EMBL/GenBank/DDBJ databases">
        <authorList>
            <person name="Nowell W R."/>
        </authorList>
    </citation>
    <scope>NUCLEOTIDE SEQUENCE</scope>
</reference>
<evidence type="ECO:0000256" key="1">
    <source>
        <dbReference type="ARBA" id="ARBA00004370"/>
    </source>
</evidence>
<feature type="transmembrane region" description="Helical" evidence="5">
    <location>
        <begin position="208"/>
        <end position="232"/>
    </location>
</feature>
<dbReference type="AlphaFoldDB" id="A0A815RIF1"/>
<keyword evidence="2 5" id="KW-0812">Transmembrane</keyword>
<dbReference type="InterPro" id="IPR017452">
    <property type="entry name" value="GPCR_Rhodpsn_7TM"/>
</dbReference>